<evidence type="ECO:0000313" key="7">
    <source>
        <dbReference type="EMBL" id="RYU92121.1"/>
    </source>
</evidence>
<dbReference type="Gene3D" id="1.10.1740.10">
    <property type="match status" value="1"/>
</dbReference>
<feature type="domain" description="HTH luxR-type" evidence="6">
    <location>
        <begin position="132"/>
        <end position="186"/>
    </location>
</feature>
<evidence type="ECO:0000259" key="6">
    <source>
        <dbReference type="SMART" id="SM00421"/>
    </source>
</evidence>
<accession>A0A4Q5LRI9</accession>
<dbReference type="Proteomes" id="UP000293331">
    <property type="component" value="Unassembled WGS sequence"/>
</dbReference>
<keyword evidence="3" id="KW-0731">Sigma factor</keyword>
<dbReference type="Gene3D" id="1.10.10.10">
    <property type="entry name" value="Winged helix-like DNA-binding domain superfamily/Winged helix DNA-binding domain"/>
    <property type="match status" value="1"/>
</dbReference>
<dbReference type="InterPro" id="IPR014284">
    <property type="entry name" value="RNA_pol_sigma-70_dom"/>
</dbReference>
<keyword evidence="5" id="KW-0472">Membrane</keyword>
<dbReference type="InterPro" id="IPR013324">
    <property type="entry name" value="RNA_pol_sigma_r3/r4-like"/>
</dbReference>
<keyword evidence="5" id="KW-0812">Transmembrane</keyword>
<keyword evidence="4" id="KW-0804">Transcription</keyword>
<dbReference type="SMART" id="SM00421">
    <property type="entry name" value="HTH_LUXR"/>
    <property type="match status" value="1"/>
</dbReference>
<dbReference type="InterPro" id="IPR000792">
    <property type="entry name" value="Tscrpt_reg_LuxR_C"/>
</dbReference>
<dbReference type="Pfam" id="PF08281">
    <property type="entry name" value="Sigma70_r4_2"/>
    <property type="match status" value="1"/>
</dbReference>
<name>A0A4Q5LRI9_9SPHI</name>
<dbReference type="EMBL" id="SEWG01000001">
    <property type="protein sequence ID" value="RYU92121.1"/>
    <property type="molecule type" value="Genomic_DNA"/>
</dbReference>
<dbReference type="InterPro" id="IPR014327">
    <property type="entry name" value="RNA_pol_sigma70_bacteroid"/>
</dbReference>
<feature type="transmembrane region" description="Helical" evidence="5">
    <location>
        <begin position="186"/>
        <end position="203"/>
    </location>
</feature>
<evidence type="ECO:0000256" key="4">
    <source>
        <dbReference type="ARBA" id="ARBA00023163"/>
    </source>
</evidence>
<dbReference type="NCBIfam" id="TIGR02985">
    <property type="entry name" value="Sig70_bacteroi1"/>
    <property type="match status" value="1"/>
</dbReference>
<gene>
    <name evidence="7" type="ORF">EWM62_01375</name>
</gene>
<dbReference type="InterPro" id="IPR007627">
    <property type="entry name" value="RNA_pol_sigma70_r2"/>
</dbReference>
<dbReference type="SUPFAM" id="SSF88946">
    <property type="entry name" value="Sigma2 domain of RNA polymerase sigma factors"/>
    <property type="match status" value="1"/>
</dbReference>
<evidence type="ECO:0000256" key="1">
    <source>
        <dbReference type="ARBA" id="ARBA00010641"/>
    </source>
</evidence>
<protein>
    <submittedName>
        <fullName evidence="7">RNA polymerase sigma-70 factor</fullName>
    </submittedName>
</protein>
<evidence type="ECO:0000256" key="2">
    <source>
        <dbReference type="ARBA" id="ARBA00023015"/>
    </source>
</evidence>
<keyword evidence="5" id="KW-1133">Transmembrane helix</keyword>
<comment type="caution">
    <text evidence="7">The sequence shown here is derived from an EMBL/GenBank/DDBJ whole genome shotgun (WGS) entry which is preliminary data.</text>
</comment>
<evidence type="ECO:0000313" key="8">
    <source>
        <dbReference type="Proteomes" id="UP000293331"/>
    </source>
</evidence>
<dbReference type="GO" id="GO:0003677">
    <property type="term" value="F:DNA binding"/>
    <property type="evidence" value="ECO:0007669"/>
    <property type="project" value="InterPro"/>
</dbReference>
<comment type="similarity">
    <text evidence="1">Belongs to the sigma-70 factor family. ECF subfamily.</text>
</comment>
<dbReference type="InterPro" id="IPR036388">
    <property type="entry name" value="WH-like_DNA-bd_sf"/>
</dbReference>
<dbReference type="SUPFAM" id="SSF88659">
    <property type="entry name" value="Sigma3 and sigma4 domains of RNA polymerase sigma factors"/>
    <property type="match status" value="1"/>
</dbReference>
<proteinExistence type="inferred from homology"/>
<dbReference type="InterPro" id="IPR013325">
    <property type="entry name" value="RNA_pol_sigma_r2"/>
</dbReference>
<dbReference type="GO" id="GO:0006352">
    <property type="term" value="P:DNA-templated transcription initiation"/>
    <property type="evidence" value="ECO:0007669"/>
    <property type="project" value="InterPro"/>
</dbReference>
<sequence>MKLLKDHSHFADNELLQLLAQDNDMAFKILYNRYASYLYRTATGRLNNEVIAQDLVQEVFVSLYNNRHNLGHITELKGWLYACLRNRILNEIRNEQLHLRHHEQMALKTTAVTQTYDSYDLHVLEQQYKKALSQLSGRSREVFLLSREQHLSNKDIADKLQVSLKAIEKHITSALKIMRRELVTRRLLISPFLLIAWLGNILFW</sequence>
<dbReference type="Pfam" id="PF04542">
    <property type="entry name" value="Sigma70_r2"/>
    <property type="match status" value="1"/>
</dbReference>
<dbReference type="PANTHER" id="PTHR43133:SF46">
    <property type="entry name" value="RNA POLYMERASE SIGMA-70 FACTOR ECF SUBFAMILY"/>
    <property type="match status" value="1"/>
</dbReference>
<dbReference type="GO" id="GO:0016987">
    <property type="term" value="F:sigma factor activity"/>
    <property type="evidence" value="ECO:0007669"/>
    <property type="project" value="UniProtKB-KW"/>
</dbReference>
<evidence type="ECO:0000256" key="3">
    <source>
        <dbReference type="ARBA" id="ARBA00023082"/>
    </source>
</evidence>
<keyword evidence="2" id="KW-0805">Transcription regulation</keyword>
<organism evidence="7 8">
    <name type="scientific">Mucilaginibacter terrigena</name>
    <dbReference type="NCBI Taxonomy" id="2492395"/>
    <lineage>
        <taxon>Bacteria</taxon>
        <taxon>Pseudomonadati</taxon>
        <taxon>Bacteroidota</taxon>
        <taxon>Sphingobacteriia</taxon>
        <taxon>Sphingobacteriales</taxon>
        <taxon>Sphingobacteriaceae</taxon>
        <taxon>Mucilaginibacter</taxon>
    </lineage>
</organism>
<dbReference type="RefSeq" id="WP_129874851.1">
    <property type="nucleotide sequence ID" value="NZ_SEWG01000001.1"/>
</dbReference>
<keyword evidence="8" id="KW-1185">Reference proteome</keyword>
<dbReference type="InterPro" id="IPR013249">
    <property type="entry name" value="RNA_pol_sigma70_r4_t2"/>
</dbReference>
<dbReference type="AlphaFoldDB" id="A0A4Q5LRI9"/>
<dbReference type="PANTHER" id="PTHR43133">
    <property type="entry name" value="RNA POLYMERASE ECF-TYPE SIGMA FACTO"/>
    <property type="match status" value="1"/>
</dbReference>
<dbReference type="NCBIfam" id="TIGR02937">
    <property type="entry name" value="sigma70-ECF"/>
    <property type="match status" value="1"/>
</dbReference>
<reference evidence="7 8" key="1">
    <citation type="submission" date="2019-02" db="EMBL/GenBank/DDBJ databases">
        <title>Bacterial novel species Mucilaginibacter sp. 17JY9-4 isolated from soil.</title>
        <authorList>
            <person name="Jung H.-Y."/>
        </authorList>
    </citation>
    <scope>NUCLEOTIDE SEQUENCE [LARGE SCALE GENOMIC DNA]</scope>
    <source>
        <strain evidence="7 8">17JY9-4</strain>
    </source>
</reference>
<evidence type="ECO:0000256" key="5">
    <source>
        <dbReference type="SAM" id="Phobius"/>
    </source>
</evidence>
<dbReference type="OrthoDB" id="1100095at2"/>
<dbReference type="InterPro" id="IPR039425">
    <property type="entry name" value="RNA_pol_sigma-70-like"/>
</dbReference>